<evidence type="ECO:0000256" key="2">
    <source>
        <dbReference type="SAM" id="SignalP"/>
    </source>
</evidence>
<dbReference type="Pfam" id="PF16231">
    <property type="entry name" value="DUF4890"/>
    <property type="match status" value="1"/>
</dbReference>
<protein>
    <submittedName>
        <fullName evidence="3">DUF4890 domain-containing protein</fullName>
    </submittedName>
</protein>
<dbReference type="EMBL" id="JACRTF010000001">
    <property type="protein sequence ID" value="MBC8595170.1"/>
    <property type="molecule type" value="Genomic_DNA"/>
</dbReference>
<organism evidence="3 4">
    <name type="scientific">Jilunia laotingensis</name>
    <dbReference type="NCBI Taxonomy" id="2763675"/>
    <lineage>
        <taxon>Bacteria</taxon>
        <taxon>Pseudomonadati</taxon>
        <taxon>Bacteroidota</taxon>
        <taxon>Bacteroidia</taxon>
        <taxon>Bacteroidales</taxon>
        <taxon>Bacteroidaceae</taxon>
        <taxon>Jilunia</taxon>
    </lineage>
</organism>
<name>A0A926IS51_9BACT</name>
<evidence type="ECO:0000313" key="4">
    <source>
        <dbReference type="Proteomes" id="UP000651085"/>
    </source>
</evidence>
<keyword evidence="4" id="KW-1185">Reference proteome</keyword>
<feature type="compositionally biased region" description="Basic and acidic residues" evidence="1">
    <location>
        <begin position="125"/>
        <end position="134"/>
    </location>
</feature>
<dbReference type="InterPro" id="IPR032612">
    <property type="entry name" value="DUF4890"/>
</dbReference>
<feature type="compositionally biased region" description="Basic and acidic residues" evidence="1">
    <location>
        <begin position="73"/>
        <end position="113"/>
    </location>
</feature>
<dbReference type="Proteomes" id="UP000651085">
    <property type="component" value="Unassembled WGS sequence"/>
</dbReference>
<keyword evidence="2" id="KW-0732">Signal</keyword>
<reference evidence="3" key="1">
    <citation type="submission" date="2020-08" db="EMBL/GenBank/DDBJ databases">
        <title>Genome public.</title>
        <authorList>
            <person name="Liu C."/>
            <person name="Sun Q."/>
        </authorList>
    </citation>
    <scope>NUCLEOTIDE SEQUENCE</scope>
    <source>
        <strain evidence="3">N12</strain>
    </source>
</reference>
<sequence>MKRIVFFMVTLFLMGGVMMAQGPRDGKKMDPKARAEKMTERMAKELSLNDTQKQQLLELNLAQTEKMCNKASMSKDQKCDKKGKGKASEMTKEDRKKMREEMRASRDAYDAQLKKILTNEQYESYTKKQAEHMQKMRNGHKSRDGQKRK</sequence>
<evidence type="ECO:0000256" key="1">
    <source>
        <dbReference type="SAM" id="MobiDB-lite"/>
    </source>
</evidence>
<evidence type="ECO:0000313" key="3">
    <source>
        <dbReference type="EMBL" id="MBC8595170.1"/>
    </source>
</evidence>
<dbReference type="Gene3D" id="1.20.120.1490">
    <property type="match status" value="1"/>
</dbReference>
<dbReference type="RefSeq" id="WP_262436229.1">
    <property type="nucleotide sequence ID" value="NZ_JACRTF010000001.1"/>
</dbReference>
<feature type="chain" id="PRO_5037619235" evidence="2">
    <location>
        <begin position="21"/>
        <end position="149"/>
    </location>
</feature>
<feature type="signal peptide" evidence="2">
    <location>
        <begin position="1"/>
        <end position="20"/>
    </location>
</feature>
<comment type="caution">
    <text evidence="3">The sequence shown here is derived from an EMBL/GenBank/DDBJ whole genome shotgun (WGS) entry which is preliminary data.</text>
</comment>
<dbReference type="AlphaFoldDB" id="A0A926IS51"/>
<gene>
    <name evidence="3" type="ORF">H8744_18335</name>
</gene>
<feature type="region of interest" description="Disordered" evidence="1">
    <location>
        <begin position="69"/>
        <end position="149"/>
    </location>
</feature>
<proteinExistence type="predicted"/>
<accession>A0A926IS51</accession>